<dbReference type="AlphaFoldDB" id="A0A221T2D7"/>
<dbReference type="CDD" id="cd19166">
    <property type="entry name" value="HemeO-bac"/>
    <property type="match status" value="1"/>
</dbReference>
<dbReference type="Pfam" id="PF01126">
    <property type="entry name" value="Heme_oxygenase"/>
    <property type="match status" value="1"/>
</dbReference>
<gene>
    <name evidence="1" type="ORF">DFI_17940</name>
</gene>
<dbReference type="GO" id="GO:0004392">
    <property type="term" value="F:heme oxygenase (decyclizing) activity"/>
    <property type="evidence" value="ECO:0007669"/>
    <property type="project" value="InterPro"/>
</dbReference>
<dbReference type="Proteomes" id="UP000259030">
    <property type="component" value="Plasmid pDFI2"/>
</dbReference>
<dbReference type="KEGG" id="dfc:DFI_17940"/>
<dbReference type="InterPro" id="IPR016084">
    <property type="entry name" value="Haem_Oase-like_multi-hlx"/>
</dbReference>
<geneLocation type="plasmid" evidence="2">
    <name>pdfi2</name>
</geneLocation>
<reference evidence="1 2" key="1">
    <citation type="submission" date="2017-05" db="EMBL/GenBank/DDBJ databases">
        <title>The complete genome sequence of Deinococcus ficus isolated from the rhizosphere of the Ficus religiosa L. in Taiwan.</title>
        <authorList>
            <person name="Wu K.-M."/>
            <person name="Liao T.-L."/>
            <person name="Liu Y.-M."/>
            <person name="Young C.-C."/>
            <person name="Tsai S.-F."/>
        </authorList>
    </citation>
    <scope>NUCLEOTIDE SEQUENCE [LARGE SCALE GENOMIC DNA]</scope>
    <source>
        <strain evidence="1 2">CC-FR2-10</strain>
        <plasmid evidence="2">pdfi2</plasmid>
    </source>
</reference>
<accession>A0A221T2D7</accession>
<organism evidence="1 2">
    <name type="scientific">Deinococcus ficus</name>
    <dbReference type="NCBI Taxonomy" id="317577"/>
    <lineage>
        <taxon>Bacteria</taxon>
        <taxon>Thermotogati</taxon>
        <taxon>Deinococcota</taxon>
        <taxon>Deinococci</taxon>
        <taxon>Deinococcales</taxon>
        <taxon>Deinococcaceae</taxon>
        <taxon>Deinococcus</taxon>
    </lineage>
</organism>
<dbReference type="EMBL" id="CP021083">
    <property type="protein sequence ID" value="ASN83055.1"/>
    <property type="molecule type" value="Genomic_DNA"/>
</dbReference>
<dbReference type="Gene3D" id="1.20.910.10">
    <property type="entry name" value="Heme oxygenase-like"/>
    <property type="match status" value="1"/>
</dbReference>
<evidence type="ECO:0000313" key="2">
    <source>
        <dbReference type="Proteomes" id="UP000259030"/>
    </source>
</evidence>
<protein>
    <submittedName>
        <fullName evidence="1">Biliverdin-producing heme oxygenase</fullName>
    </submittedName>
</protein>
<dbReference type="GO" id="GO:0006788">
    <property type="term" value="P:heme oxidation"/>
    <property type="evidence" value="ECO:0007669"/>
    <property type="project" value="InterPro"/>
</dbReference>
<evidence type="ECO:0000313" key="1">
    <source>
        <dbReference type="EMBL" id="ASN83055.1"/>
    </source>
</evidence>
<name>A0A221T2D7_9DEIO</name>
<proteinExistence type="predicted"/>
<sequence length="191" mass="20485">MLGGILREVTLLQRLKDETSSEHAALEARLPLMHPDLTLQDYVGVLQAFYSVVQPLEARLDALVLPEALEWPERRRAALLEADLRGLDQAPVPPDPGSAQVWADLTGAEALGACYVLEGSTLGGQLITRQLGRLGLSAEDGGAYFAGHGVHTGARWKAFRAALEGSVPAEQEDAVLRGARRTFLAFHGALA</sequence>
<keyword evidence="1" id="KW-0614">Plasmid</keyword>
<dbReference type="STRING" id="317577.GCA_000419625_03319"/>
<keyword evidence="2" id="KW-1185">Reference proteome</keyword>
<dbReference type="InterPro" id="IPR016053">
    <property type="entry name" value="Haem_Oase-like"/>
</dbReference>
<dbReference type="SUPFAM" id="SSF48613">
    <property type="entry name" value="Heme oxygenase-like"/>
    <property type="match status" value="1"/>
</dbReference>